<dbReference type="Proteomes" id="UP000732380">
    <property type="component" value="Unassembled WGS sequence"/>
</dbReference>
<organism evidence="1 2">
    <name type="scientific">Claviceps humidiphila</name>
    <dbReference type="NCBI Taxonomy" id="1294629"/>
    <lineage>
        <taxon>Eukaryota</taxon>
        <taxon>Fungi</taxon>
        <taxon>Dikarya</taxon>
        <taxon>Ascomycota</taxon>
        <taxon>Pezizomycotina</taxon>
        <taxon>Sordariomycetes</taxon>
        <taxon>Hypocreomycetidae</taxon>
        <taxon>Hypocreales</taxon>
        <taxon>Clavicipitaceae</taxon>
        <taxon>Claviceps</taxon>
    </lineage>
</organism>
<gene>
    <name evidence="1" type="ORF">E4U13_000835</name>
</gene>
<proteinExistence type="predicted"/>
<reference evidence="1 2" key="1">
    <citation type="journal article" date="2020" name="bioRxiv">
        <title>Whole genome comparisons of ergot fungi reveals the divergence and evolution of species within the genus Claviceps are the result of varying mechanisms driving genome evolution and host range expansion.</title>
        <authorList>
            <person name="Wyka S.A."/>
            <person name="Mondo S.J."/>
            <person name="Liu M."/>
            <person name="Dettman J."/>
            <person name="Nalam V."/>
            <person name="Broders K.D."/>
        </authorList>
    </citation>
    <scope>NUCLEOTIDE SEQUENCE [LARGE SCALE GENOMIC DNA]</scope>
    <source>
        <strain evidence="1 2">LM576</strain>
    </source>
</reference>
<dbReference type="EMBL" id="SRQM01000128">
    <property type="protein sequence ID" value="KAG6117724.1"/>
    <property type="molecule type" value="Genomic_DNA"/>
</dbReference>
<dbReference type="AlphaFoldDB" id="A0A9P7Q2C2"/>
<accession>A0A9P7Q2C2</accession>
<evidence type="ECO:0000313" key="2">
    <source>
        <dbReference type="Proteomes" id="UP000732380"/>
    </source>
</evidence>
<comment type="caution">
    <text evidence="1">The sequence shown here is derived from an EMBL/GenBank/DDBJ whole genome shotgun (WGS) entry which is preliminary data.</text>
</comment>
<protein>
    <submittedName>
        <fullName evidence="1">Uncharacterized protein</fullName>
    </submittedName>
</protein>
<evidence type="ECO:0000313" key="1">
    <source>
        <dbReference type="EMBL" id="KAG6117724.1"/>
    </source>
</evidence>
<name>A0A9P7Q2C2_9HYPO</name>
<sequence>MNYTYDSGTTFGAFLAEFNSLCQKAGVPSSKMKQKLWDAIPADMDTSLNKKSVDPDVDYEQFTEEASRAAYSMQRATPKG</sequence>
<keyword evidence="2" id="KW-1185">Reference proteome</keyword>